<dbReference type="PANTHER" id="PTHR46268">
    <property type="entry name" value="STRESS RESPONSE PROTEIN NHAX"/>
    <property type="match status" value="1"/>
</dbReference>
<dbReference type="PANTHER" id="PTHR46268:SF6">
    <property type="entry name" value="UNIVERSAL STRESS PROTEIN UP12"/>
    <property type="match status" value="1"/>
</dbReference>
<evidence type="ECO:0000259" key="2">
    <source>
        <dbReference type="Pfam" id="PF00582"/>
    </source>
</evidence>
<keyword evidence="4" id="KW-1185">Reference proteome</keyword>
<dbReference type="RefSeq" id="WP_214059207.1">
    <property type="nucleotide sequence ID" value="NZ_BAAAHS010000014.1"/>
</dbReference>
<dbReference type="InterPro" id="IPR014729">
    <property type="entry name" value="Rossmann-like_a/b/a_fold"/>
</dbReference>
<gene>
    <name evidence="3" type="ORF">ENKNEFLB_02195</name>
</gene>
<dbReference type="Gene3D" id="3.40.50.620">
    <property type="entry name" value="HUPs"/>
    <property type="match status" value="2"/>
</dbReference>
<dbReference type="CDD" id="cd23659">
    <property type="entry name" value="USP_At3g01520-like"/>
    <property type="match status" value="1"/>
</dbReference>
<reference evidence="3 4" key="1">
    <citation type="submission" date="2021-05" db="EMBL/GenBank/DDBJ databases">
        <title>Complete genome of Nocardioides aquaticus KCTC 9944T isolated from meromictic and hypersaline Ekho Lake, Antarctica.</title>
        <authorList>
            <person name="Hwang K."/>
            <person name="Kim K.M."/>
            <person name="Choe H."/>
        </authorList>
    </citation>
    <scope>NUCLEOTIDE SEQUENCE [LARGE SCALE GENOMIC DNA]</scope>
    <source>
        <strain evidence="3 4">KCTC 9944</strain>
    </source>
</reference>
<dbReference type="Pfam" id="PF00582">
    <property type="entry name" value="Usp"/>
    <property type="match status" value="2"/>
</dbReference>
<accession>A0ABX8EIT2</accession>
<evidence type="ECO:0000313" key="3">
    <source>
        <dbReference type="EMBL" id="QVT79805.1"/>
    </source>
</evidence>
<feature type="domain" description="UspA" evidence="2">
    <location>
        <begin position="163"/>
        <end position="296"/>
    </location>
</feature>
<dbReference type="PRINTS" id="PR01438">
    <property type="entry name" value="UNVRSLSTRESS"/>
</dbReference>
<evidence type="ECO:0000313" key="4">
    <source>
        <dbReference type="Proteomes" id="UP000679307"/>
    </source>
</evidence>
<comment type="similarity">
    <text evidence="1">Belongs to the universal stress protein A family.</text>
</comment>
<protein>
    <submittedName>
        <fullName evidence="3">Universal stress protein</fullName>
    </submittedName>
</protein>
<dbReference type="EMBL" id="CP075371">
    <property type="protein sequence ID" value="QVT79805.1"/>
    <property type="molecule type" value="Genomic_DNA"/>
</dbReference>
<feature type="domain" description="UspA" evidence="2">
    <location>
        <begin position="10"/>
        <end position="149"/>
    </location>
</feature>
<dbReference type="Proteomes" id="UP000679307">
    <property type="component" value="Chromosome"/>
</dbReference>
<evidence type="ECO:0000256" key="1">
    <source>
        <dbReference type="ARBA" id="ARBA00008791"/>
    </source>
</evidence>
<name>A0ABX8EIT2_9ACTN</name>
<dbReference type="SUPFAM" id="SSF52402">
    <property type="entry name" value="Adenine nucleotide alpha hydrolases-like"/>
    <property type="match status" value="2"/>
</dbReference>
<proteinExistence type="inferred from homology"/>
<sequence length="303" mass="31691">MTPTVCTGSVIVAYDSSGHATRAVEWGLAQAALENRPVDVVHTLDLARLPSEAWLGISGDAMPLVERLRAECTATMKAVVATAHLAHPDVEVRLHVLEGDPRQVLVGLSGSAYLLVLGSHGRGPVLSALLGSVSAAVTRASSCPVVVVRPPRGGAPRPGGSGVVVGVDGSVESGPVIEFAFSQASAHALPLTVVHVIRDVVAASVGDRPYPVLEEREEAHLLIAESVAGMAEKFPDVPVTRRLELGLLDQVLEREAQSWDLAVVGRRRHDAWHRLVVGSTTLAVLEHAHGPVAVVPEAPTPGS</sequence>
<organism evidence="3 4">
    <name type="scientific">Nocardioides aquaticus</name>
    <dbReference type="NCBI Taxonomy" id="160826"/>
    <lineage>
        <taxon>Bacteria</taxon>
        <taxon>Bacillati</taxon>
        <taxon>Actinomycetota</taxon>
        <taxon>Actinomycetes</taxon>
        <taxon>Propionibacteriales</taxon>
        <taxon>Nocardioidaceae</taxon>
        <taxon>Nocardioides</taxon>
    </lineage>
</organism>
<dbReference type="InterPro" id="IPR006015">
    <property type="entry name" value="Universal_stress_UspA"/>
</dbReference>
<dbReference type="InterPro" id="IPR006016">
    <property type="entry name" value="UspA"/>
</dbReference>